<keyword evidence="1" id="KW-0812">Transmembrane</keyword>
<feature type="transmembrane region" description="Helical" evidence="1">
    <location>
        <begin position="6"/>
        <end position="24"/>
    </location>
</feature>
<feature type="non-terminal residue" evidence="3">
    <location>
        <position position="1"/>
    </location>
</feature>
<name>A0A0S4NDR5_9BACT</name>
<keyword evidence="1" id="KW-1133">Transmembrane helix</keyword>
<dbReference type="AlphaFoldDB" id="A0A0S4NDR5"/>
<dbReference type="Gene3D" id="1.10.3740.10">
    <property type="entry name" value="SSO1389-like domains"/>
    <property type="match status" value="1"/>
</dbReference>
<evidence type="ECO:0000313" key="3">
    <source>
        <dbReference type="EMBL" id="CUU09216.1"/>
    </source>
</evidence>
<gene>
    <name evidence="3" type="ORF">JGI1_02294</name>
</gene>
<keyword evidence="4" id="KW-1185">Reference proteome</keyword>
<dbReference type="InterPro" id="IPR027419">
    <property type="entry name" value="CRISPR-assoc_Csx1_C"/>
</dbReference>
<dbReference type="PANTHER" id="PTHR37169">
    <property type="entry name" value="CRISPR SYSTEM ENDORIBONUCLEASE CSX1-RELATED"/>
    <property type="match status" value="1"/>
</dbReference>
<proteinExistence type="predicted"/>
<dbReference type="SUPFAM" id="SSF160980">
    <property type="entry name" value="SSO1389-like"/>
    <property type="match status" value="1"/>
</dbReference>
<feature type="domain" description="CRISPR system endoribonuclease Csx1-like HEPN" evidence="2">
    <location>
        <begin position="107"/>
        <end position="169"/>
    </location>
</feature>
<dbReference type="STRING" id="1643428.GCA_001442855_02241"/>
<evidence type="ECO:0000259" key="2">
    <source>
        <dbReference type="Pfam" id="PF09455"/>
    </source>
</evidence>
<accession>A0A0S4NDR5</accession>
<dbReference type="PANTHER" id="PTHR37169:SF1">
    <property type="entry name" value="CRISPR SYSTEM ENDORIBONUCLEASE CSX1"/>
    <property type="match status" value="1"/>
</dbReference>
<evidence type="ECO:0000256" key="1">
    <source>
        <dbReference type="SAM" id="Phobius"/>
    </source>
</evidence>
<protein>
    <submittedName>
        <fullName evidence="3">CRISPR-associated protein, MJ1666 family</fullName>
    </submittedName>
</protein>
<reference evidence="4" key="1">
    <citation type="submission" date="2015-11" db="EMBL/GenBank/DDBJ databases">
        <authorList>
            <person name="Varghese N."/>
        </authorList>
    </citation>
    <scope>NUCLEOTIDE SEQUENCE [LARGE SCALE GENOMIC DNA]</scope>
</reference>
<sequence>DEILVFLGSFFFALPVFVLSYMISSKDIKDKIERISNEFENFIVLNSSGKLEILRKFEFEENFSNLVKAFLISAILEKLGFKKLFDIQLSEIENLKEEIFKNLPVESNRIDKEIYDIQNLQNITQDYQVYSSILNKNLSKIDKRNFFAHAGFEHNAIELKKQNNEVYVRIYNENKNQAESLIIGNLPQI</sequence>
<dbReference type="Proteomes" id="UP000320623">
    <property type="component" value="Unassembled WGS sequence"/>
</dbReference>
<organism evidence="3 4">
    <name type="scientific">Candidatus Thermokryptus mobilis</name>
    <dbReference type="NCBI Taxonomy" id="1643428"/>
    <lineage>
        <taxon>Bacteria</taxon>
        <taxon>Pseudomonadati</taxon>
        <taxon>Candidatus Kryptoniota</taxon>
        <taxon>Candidatus Thermokryptus</taxon>
    </lineage>
</organism>
<dbReference type="EMBL" id="FAOO01000031">
    <property type="protein sequence ID" value="CUU09216.1"/>
    <property type="molecule type" value="Genomic_DNA"/>
</dbReference>
<dbReference type="RefSeq" id="WP_320415062.1">
    <property type="nucleotide sequence ID" value="NZ_FAOO01000031.1"/>
</dbReference>
<dbReference type="InterPro" id="IPR052875">
    <property type="entry name" value="CRISPR_assoc_ribonuclease"/>
</dbReference>
<dbReference type="Pfam" id="PF09455">
    <property type="entry name" value="Csx1_HEPN"/>
    <property type="match status" value="1"/>
</dbReference>
<keyword evidence="1" id="KW-0472">Membrane</keyword>
<evidence type="ECO:0000313" key="4">
    <source>
        <dbReference type="Proteomes" id="UP000320623"/>
    </source>
</evidence>
<dbReference type="InterPro" id="IPR019016">
    <property type="entry name" value="Csx1-like_HEPN"/>
</dbReference>